<reference evidence="5 6" key="1">
    <citation type="submission" date="2024-02" db="EMBL/GenBank/DDBJ databases">
        <authorList>
            <person name="Chen Y."/>
            <person name="Shah S."/>
            <person name="Dougan E. K."/>
            <person name="Thang M."/>
            <person name="Chan C."/>
        </authorList>
    </citation>
    <scope>NUCLEOTIDE SEQUENCE [LARGE SCALE GENOMIC DNA]</scope>
</reference>
<evidence type="ECO:0000256" key="3">
    <source>
        <dbReference type="ARBA" id="ARBA00023274"/>
    </source>
</evidence>
<comment type="similarity">
    <text evidence="1">Belongs to the eukaryotic ribosomal protein P1/P2 family.</text>
</comment>
<evidence type="ECO:0008006" key="7">
    <source>
        <dbReference type="Google" id="ProtNLM"/>
    </source>
</evidence>
<dbReference type="GO" id="GO:0005840">
    <property type="term" value="C:ribosome"/>
    <property type="evidence" value="ECO:0007669"/>
    <property type="project" value="UniProtKB-KW"/>
</dbReference>
<dbReference type="PANTHER" id="PTHR45696:SF10">
    <property type="entry name" value="LARGE RIBOSOMAL SUBUNIT PROTEIN P1"/>
    <property type="match status" value="1"/>
</dbReference>
<keyword evidence="3" id="KW-0687">Ribonucleoprotein</keyword>
<proteinExistence type="inferred from homology"/>
<keyword evidence="6" id="KW-1185">Reference proteome</keyword>
<evidence type="ECO:0000256" key="1">
    <source>
        <dbReference type="ARBA" id="ARBA00005436"/>
    </source>
</evidence>
<evidence type="ECO:0000256" key="4">
    <source>
        <dbReference type="SAM" id="MobiDB-lite"/>
    </source>
</evidence>
<dbReference type="InterPro" id="IPR027534">
    <property type="entry name" value="Ribosomal_P1/P2"/>
</dbReference>
<name>A0ABP0KR27_9DINO</name>
<protein>
    <recommendedName>
        <fullName evidence="7">60S acidic ribosomal protein P1</fullName>
    </recommendedName>
</protein>
<dbReference type="CDD" id="cd05831">
    <property type="entry name" value="Ribosomal_P1"/>
    <property type="match status" value="1"/>
</dbReference>
<dbReference type="Gene3D" id="1.10.10.1410">
    <property type="match status" value="1"/>
</dbReference>
<evidence type="ECO:0000313" key="6">
    <source>
        <dbReference type="Proteomes" id="UP001642484"/>
    </source>
</evidence>
<keyword evidence="2" id="KW-0689">Ribosomal protein</keyword>
<feature type="region of interest" description="Disordered" evidence="4">
    <location>
        <begin position="78"/>
        <end position="125"/>
    </location>
</feature>
<dbReference type="Pfam" id="PF00428">
    <property type="entry name" value="Ribosomal_60s"/>
    <property type="match status" value="1"/>
</dbReference>
<accession>A0ABP0KR27</accession>
<dbReference type="HAMAP" id="MF_01478">
    <property type="entry name" value="Ribosomal_L12_arch"/>
    <property type="match status" value="1"/>
</dbReference>
<dbReference type="EMBL" id="CAXAMN010009446">
    <property type="protein sequence ID" value="CAK9028670.1"/>
    <property type="molecule type" value="Genomic_DNA"/>
</dbReference>
<feature type="compositionally biased region" description="Acidic residues" evidence="4">
    <location>
        <begin position="112"/>
        <end position="125"/>
    </location>
</feature>
<gene>
    <name evidence="5" type="ORF">CCMP2556_LOCUS17180</name>
</gene>
<sequence length="125" mass="12483">MASVPIADLSKEEQDELLCTYAALVLHDDGAEITPQNMTNLIKAAGCNVEGYWPLLMSKMISNVGMDTLIKLGSGAGGGGGGGGGGGAAAGGGGGGGGGGDAATEEKKKVEEEEEEEDMEFDLFG</sequence>
<evidence type="ECO:0000313" key="5">
    <source>
        <dbReference type="EMBL" id="CAK9028670.1"/>
    </source>
</evidence>
<dbReference type="PANTHER" id="PTHR45696">
    <property type="entry name" value="60S ACIDIC RIBOSOMAL PROTEIN P1"/>
    <property type="match status" value="1"/>
</dbReference>
<dbReference type="InterPro" id="IPR038716">
    <property type="entry name" value="P1/P2_N_sf"/>
</dbReference>
<evidence type="ECO:0000256" key="2">
    <source>
        <dbReference type="ARBA" id="ARBA00022980"/>
    </source>
</evidence>
<dbReference type="Proteomes" id="UP001642484">
    <property type="component" value="Unassembled WGS sequence"/>
</dbReference>
<feature type="compositionally biased region" description="Gly residues" evidence="4">
    <location>
        <begin position="78"/>
        <end position="101"/>
    </location>
</feature>
<organism evidence="5 6">
    <name type="scientific">Durusdinium trenchii</name>
    <dbReference type="NCBI Taxonomy" id="1381693"/>
    <lineage>
        <taxon>Eukaryota</taxon>
        <taxon>Sar</taxon>
        <taxon>Alveolata</taxon>
        <taxon>Dinophyceae</taxon>
        <taxon>Suessiales</taxon>
        <taxon>Symbiodiniaceae</taxon>
        <taxon>Durusdinium</taxon>
    </lineage>
</organism>
<comment type="caution">
    <text evidence="5">The sequence shown here is derived from an EMBL/GenBank/DDBJ whole genome shotgun (WGS) entry which is preliminary data.</text>
</comment>